<dbReference type="PANTHER" id="PTHR10314">
    <property type="entry name" value="CYSTATHIONINE BETA-SYNTHASE"/>
    <property type="match status" value="1"/>
</dbReference>
<dbReference type="SFLD" id="SFLDS00036">
    <property type="entry name" value="Aromatic_Prenyltransferase"/>
    <property type="match status" value="1"/>
</dbReference>
<dbReference type="SUPFAM" id="SSF53686">
    <property type="entry name" value="Tryptophan synthase beta subunit-like PLP-dependent enzymes"/>
    <property type="match status" value="1"/>
</dbReference>
<protein>
    <recommendedName>
        <fullName evidence="2">Tryptophan synthase beta chain-like PALP domain-containing protein</fullName>
    </recommendedName>
</protein>
<feature type="domain" description="Tryptophan synthase beta chain-like PALP" evidence="2">
    <location>
        <begin position="496"/>
        <end position="787"/>
    </location>
</feature>
<reference evidence="3 4" key="1">
    <citation type="submission" date="2014-02" db="EMBL/GenBank/DDBJ databases">
        <title>The genome sequence of Colletotrichum salicis CBS 607.94.</title>
        <authorList>
            <person name="Baroncelli R."/>
            <person name="Thon M.R."/>
        </authorList>
    </citation>
    <scope>NUCLEOTIDE SEQUENCE [LARGE SCALE GENOMIC DNA]</scope>
    <source>
        <strain evidence="3 4">CBS 607.94</strain>
    </source>
</reference>
<proteinExistence type="predicted"/>
<dbReference type="SFLD" id="SFLDG01162">
    <property type="entry name" value="I"/>
    <property type="match status" value="1"/>
</dbReference>
<dbReference type="Pfam" id="PF11991">
    <property type="entry name" value="Trp_DMAT"/>
    <property type="match status" value="1"/>
</dbReference>
<dbReference type="InterPro" id="IPR001926">
    <property type="entry name" value="TrpB-like_PALP"/>
</dbReference>
<comment type="caution">
    <text evidence="3">The sequence shown here is derived from an EMBL/GenBank/DDBJ whole genome shotgun (WGS) entry which is preliminary data.</text>
</comment>
<dbReference type="OrthoDB" id="5392033at2759"/>
<name>A0A135V9X9_9PEZI</name>
<dbReference type="InterPro" id="IPR036052">
    <property type="entry name" value="TrpB-like_PALP_sf"/>
</dbReference>
<dbReference type="STRING" id="1209931.A0A135V9X9"/>
<dbReference type="Gene3D" id="3.40.50.1100">
    <property type="match status" value="2"/>
</dbReference>
<accession>A0A135V9X9</accession>
<dbReference type="GO" id="GO:0009820">
    <property type="term" value="P:alkaloid metabolic process"/>
    <property type="evidence" value="ECO:0007669"/>
    <property type="project" value="InterPro"/>
</dbReference>
<evidence type="ECO:0000313" key="4">
    <source>
        <dbReference type="Proteomes" id="UP000070121"/>
    </source>
</evidence>
<dbReference type="GO" id="GO:0016765">
    <property type="term" value="F:transferase activity, transferring alkyl or aryl (other than methyl) groups"/>
    <property type="evidence" value="ECO:0007669"/>
    <property type="project" value="InterPro"/>
</dbReference>
<evidence type="ECO:0000256" key="1">
    <source>
        <dbReference type="ARBA" id="ARBA00022679"/>
    </source>
</evidence>
<sequence length="797" mass="87146">MTETYQSTIVSDANSASKNIHNLYSRVDHSFAIKGISQRKPLVSSWLPTIQDTLSSLLRWTGSYPAELREHYLNFAREVVVPRLNPSRAADWPHYIGTHNHGPYEISIAFAPQKKAKVRFSVQPLAASDAGDDPLGQKDLRKKVEDLASACHADHKRLNTFIDSVFLTDEEQAGLLEKHANRGDAAAVLPQQNCFIAFDLEPVDNGIPSINMKLYLFPQLKALATGRDLLDVTESILIRLADGDKALLASWEMVRTFLTSDGKENLLHFLAIDCLGPHMKPRFKVYTHTHVNSLASARHVITMGGRIPSPKYLNTLWPLLMDMEDVSLAERDGLQKPLREPNSKYCGLNPTFELVPGNAAPVVKMYVPTWQYARDEPGIVRRYQRLLQTQGLGHYDIEDAVQSVFGEERDTGLHNMASIVSARDGESVAFTAYLGPRFWEGLSQKGADVHWPVEAHPHIPWSAEVFEETVNEVSLQLKFPNTSALSAPPPVHSALDAIGNAPCVRLRKVVPEGSADVYLKLESLNPTGSYKDRLARAIVEEAEKRGNLRPHAGSTIVEATGGSTGSPLAFVCTLKGYGFHAVCSDVFAKEKLRTMAAFGAFVDIVHSPTGKITPDLFPSMVKKAKTVVEDNERYYAAEQFRNKDCMADYKTLGDELVQQFPRGIDAFCGAIGGAGMVMGVAKVLKGVRAETMIVTLEPASSPVVAKGHGGVHGIEGISPGFVPPLLDDTLHDEARAYPEDEARAMCRRLAKEEGLLTGTSTGLNVVGALALAKELGPGKVVVTVACDTGLKYRSGNL</sequence>
<dbReference type="Pfam" id="PF00291">
    <property type="entry name" value="PALP"/>
    <property type="match status" value="1"/>
</dbReference>
<gene>
    <name evidence="3" type="ORF">CSAL01_01901</name>
</gene>
<keyword evidence="1" id="KW-0808">Transferase</keyword>
<evidence type="ECO:0000313" key="3">
    <source>
        <dbReference type="EMBL" id="KXH69422.1"/>
    </source>
</evidence>
<keyword evidence="4" id="KW-1185">Reference proteome</keyword>
<evidence type="ECO:0000259" key="2">
    <source>
        <dbReference type="Pfam" id="PF00291"/>
    </source>
</evidence>
<organism evidence="3 4">
    <name type="scientific">Colletotrichum salicis</name>
    <dbReference type="NCBI Taxonomy" id="1209931"/>
    <lineage>
        <taxon>Eukaryota</taxon>
        <taxon>Fungi</taxon>
        <taxon>Dikarya</taxon>
        <taxon>Ascomycota</taxon>
        <taxon>Pezizomycotina</taxon>
        <taxon>Sordariomycetes</taxon>
        <taxon>Hypocreomycetidae</taxon>
        <taxon>Glomerellales</taxon>
        <taxon>Glomerellaceae</taxon>
        <taxon>Colletotrichum</taxon>
        <taxon>Colletotrichum acutatum species complex</taxon>
    </lineage>
</organism>
<dbReference type="EMBL" id="JFFI01000091">
    <property type="protein sequence ID" value="KXH69422.1"/>
    <property type="molecule type" value="Genomic_DNA"/>
</dbReference>
<dbReference type="Proteomes" id="UP000070121">
    <property type="component" value="Unassembled WGS sequence"/>
</dbReference>
<dbReference type="CDD" id="cd13929">
    <property type="entry name" value="PT-DMATS_CymD"/>
    <property type="match status" value="1"/>
</dbReference>
<dbReference type="InterPro" id="IPR033964">
    <property type="entry name" value="ABBA"/>
</dbReference>
<dbReference type="InterPro" id="IPR017795">
    <property type="entry name" value="ABBA_NscD-like"/>
</dbReference>
<dbReference type="InterPro" id="IPR050214">
    <property type="entry name" value="Cys_Synth/Cystath_Beta-Synth"/>
</dbReference>
<dbReference type="NCBIfam" id="TIGR03429">
    <property type="entry name" value="arom_pren_DMATS"/>
    <property type="match status" value="1"/>
</dbReference>
<dbReference type="CDD" id="cd01561">
    <property type="entry name" value="CBS_like"/>
    <property type="match status" value="1"/>
</dbReference>
<dbReference type="AlphaFoldDB" id="A0A135V9X9"/>